<dbReference type="InterPro" id="IPR045710">
    <property type="entry name" value="DUF6066"/>
</dbReference>
<evidence type="ECO:0000313" key="2">
    <source>
        <dbReference type="EMBL" id="ACL65502.1"/>
    </source>
</evidence>
<feature type="chain" id="PRO_5002872421" description="Outer membrane lipoprotein carrier protein LolA" evidence="1">
    <location>
        <begin position="22"/>
        <end position="201"/>
    </location>
</feature>
<evidence type="ECO:0008006" key="4">
    <source>
        <dbReference type="Google" id="ProtNLM"/>
    </source>
</evidence>
<dbReference type="EMBL" id="CP001359">
    <property type="protein sequence ID" value="ACL65502.1"/>
    <property type="molecule type" value="Genomic_DNA"/>
</dbReference>
<evidence type="ECO:0000313" key="3">
    <source>
        <dbReference type="Proteomes" id="UP000007089"/>
    </source>
</evidence>
<accession>B8J996</accession>
<dbReference type="HOGENOM" id="CLU_1309029_0_0_7"/>
<reference evidence="2" key="1">
    <citation type="submission" date="2009-01" db="EMBL/GenBank/DDBJ databases">
        <title>Complete sequence of Anaeromyxobacter dehalogenans 2CP-1.</title>
        <authorList>
            <consortium name="US DOE Joint Genome Institute"/>
            <person name="Lucas S."/>
            <person name="Copeland A."/>
            <person name="Lapidus A."/>
            <person name="Glavina del Rio T."/>
            <person name="Dalin E."/>
            <person name="Tice H."/>
            <person name="Bruce D."/>
            <person name="Goodwin L."/>
            <person name="Pitluck S."/>
            <person name="Saunders E."/>
            <person name="Brettin T."/>
            <person name="Detter J.C."/>
            <person name="Han C."/>
            <person name="Larimer F."/>
            <person name="Land M."/>
            <person name="Hauser L."/>
            <person name="Kyrpides N."/>
            <person name="Ovchinnikova G."/>
            <person name="Beliaev A.S."/>
            <person name="Richardson P."/>
        </authorList>
    </citation>
    <scope>NUCLEOTIDE SEQUENCE</scope>
    <source>
        <strain evidence="2">2CP-1</strain>
    </source>
</reference>
<feature type="signal peptide" evidence="1">
    <location>
        <begin position="1"/>
        <end position="21"/>
    </location>
</feature>
<dbReference type="AlphaFoldDB" id="B8J996"/>
<keyword evidence="3" id="KW-1185">Reference proteome</keyword>
<dbReference type="Pfam" id="PF19542">
    <property type="entry name" value="DUF6066"/>
    <property type="match status" value="1"/>
</dbReference>
<dbReference type="Proteomes" id="UP000007089">
    <property type="component" value="Chromosome"/>
</dbReference>
<dbReference type="RefSeq" id="WP_012526099.1">
    <property type="nucleotide sequence ID" value="NC_011891.1"/>
</dbReference>
<sequence>MRALLGSVLLAAALAQAPARAADFDAVARAAERLDALEPFLVRYVGHCVDVYERRTCEANVAATRRSADGKTFAVRVQDAAPLVKPEVRGDGRFLLLLTPFVDGGGVALTHGAPLRQDAQGHPLVGLLPIQGTLPDGTMEMEFESPFRTGAIELEIVFRPEKPWKLKRKGEAGSYEGVAARFLAVRVLDARTGAPIASKVF</sequence>
<evidence type="ECO:0000256" key="1">
    <source>
        <dbReference type="SAM" id="SignalP"/>
    </source>
</evidence>
<name>B8J996_ANAD2</name>
<dbReference type="KEGG" id="acp:A2cp1_2162"/>
<organism evidence="2 3">
    <name type="scientific">Anaeromyxobacter dehalogenans (strain ATCC BAA-258 / DSM 21875 / 2CP-1)</name>
    <dbReference type="NCBI Taxonomy" id="455488"/>
    <lineage>
        <taxon>Bacteria</taxon>
        <taxon>Pseudomonadati</taxon>
        <taxon>Myxococcota</taxon>
        <taxon>Myxococcia</taxon>
        <taxon>Myxococcales</taxon>
        <taxon>Cystobacterineae</taxon>
        <taxon>Anaeromyxobacteraceae</taxon>
        <taxon>Anaeromyxobacter</taxon>
    </lineage>
</organism>
<protein>
    <recommendedName>
        <fullName evidence="4">Outer membrane lipoprotein carrier protein LolA</fullName>
    </recommendedName>
</protein>
<proteinExistence type="predicted"/>
<gene>
    <name evidence="2" type="ordered locus">A2cp1_2162</name>
</gene>
<keyword evidence="1" id="KW-0732">Signal</keyword>